<dbReference type="RefSeq" id="WP_305893752.1">
    <property type="nucleotide sequence ID" value="NZ_JAUZVZ010000012.1"/>
</dbReference>
<evidence type="ECO:0000313" key="13">
    <source>
        <dbReference type="EMBL" id="MDP4536486.1"/>
    </source>
</evidence>
<keyword evidence="1 10" id="KW-1003">Cell membrane</keyword>
<evidence type="ECO:0000256" key="2">
    <source>
        <dbReference type="ARBA" id="ARBA00022618"/>
    </source>
</evidence>
<feature type="binding site" evidence="10">
    <location>
        <position position="139"/>
    </location>
    <ligand>
        <name>UDP-N-acetyl-alpha-D-glucosamine</name>
        <dbReference type="ChEBI" id="CHEBI:57705"/>
    </ligand>
</feature>
<dbReference type="GO" id="GO:0016757">
    <property type="term" value="F:glycosyltransferase activity"/>
    <property type="evidence" value="ECO:0007669"/>
    <property type="project" value="UniProtKB-KW"/>
</dbReference>
<evidence type="ECO:0000256" key="8">
    <source>
        <dbReference type="ARBA" id="ARBA00023306"/>
    </source>
</evidence>
<keyword evidence="14" id="KW-1185">Reference proteome</keyword>
<dbReference type="InterPro" id="IPR007235">
    <property type="entry name" value="Glyco_trans_28_C"/>
</dbReference>
<organism evidence="13 14">
    <name type="scientific">Alkalimonas collagenimarina</name>
    <dbReference type="NCBI Taxonomy" id="400390"/>
    <lineage>
        <taxon>Bacteria</taxon>
        <taxon>Pseudomonadati</taxon>
        <taxon>Pseudomonadota</taxon>
        <taxon>Gammaproteobacteria</taxon>
        <taxon>Alkalimonas</taxon>
    </lineage>
</organism>
<keyword evidence="7 10" id="KW-0472">Membrane</keyword>
<comment type="pathway">
    <text evidence="10">Cell wall biogenesis; peptidoglycan biosynthesis.</text>
</comment>
<feature type="binding site" evidence="10">
    <location>
        <begin position="280"/>
        <end position="285"/>
    </location>
    <ligand>
        <name>UDP-N-acetyl-alpha-D-glucosamine</name>
        <dbReference type="ChEBI" id="CHEBI:57705"/>
    </ligand>
</feature>
<reference evidence="13 14" key="1">
    <citation type="submission" date="2023-08" db="EMBL/GenBank/DDBJ databases">
        <authorList>
            <person name="Joshi A."/>
            <person name="Thite S."/>
        </authorList>
    </citation>
    <scope>NUCLEOTIDE SEQUENCE [LARGE SCALE GENOMIC DNA]</scope>
    <source>
        <strain evidence="13 14">AC40</strain>
    </source>
</reference>
<evidence type="ECO:0000256" key="10">
    <source>
        <dbReference type="HAMAP-Rule" id="MF_00033"/>
    </source>
</evidence>
<evidence type="ECO:0000259" key="12">
    <source>
        <dbReference type="Pfam" id="PF04101"/>
    </source>
</evidence>
<feature type="domain" description="Glycosyltransferase family 28 N-terminal" evidence="11">
    <location>
        <begin position="20"/>
        <end position="157"/>
    </location>
</feature>
<proteinExistence type="inferred from homology"/>
<evidence type="ECO:0000256" key="1">
    <source>
        <dbReference type="ARBA" id="ARBA00022475"/>
    </source>
</evidence>
<feature type="binding site" evidence="10">
    <location>
        <position position="261"/>
    </location>
    <ligand>
        <name>UDP-N-acetyl-alpha-D-glucosamine</name>
        <dbReference type="ChEBI" id="CHEBI:57705"/>
    </ligand>
</feature>
<dbReference type="NCBIfam" id="TIGR01133">
    <property type="entry name" value="murG"/>
    <property type="match status" value="1"/>
</dbReference>
<evidence type="ECO:0000259" key="11">
    <source>
        <dbReference type="Pfam" id="PF03033"/>
    </source>
</evidence>
<dbReference type="HAMAP" id="MF_00033">
    <property type="entry name" value="MurG"/>
    <property type="match status" value="1"/>
</dbReference>
<evidence type="ECO:0000256" key="5">
    <source>
        <dbReference type="ARBA" id="ARBA00022960"/>
    </source>
</evidence>
<sequence length="377" mass="40596">MTTVSATPHAATTTMATPTVLLMAGGTGGHIFPAQALAQQLATRGWSIHWLGTADRMEARLVPEFGWPFHSIAVQGLRGKGWQKLLLAPWMLLQSVWQARSVVQQVQPDLVVGFGGYASGPGGVAAWLQRIPLLIHEQNAVAGTTNRWLARLAKQVLVAFPQAFPGLAKRELVGNPVRHEVIAAGQPEQMHEHTELRILVIGGSLGAKVFNEQLPAQLSALAETGAIAVRHQTGSAMETIVQQSYQQLSQPQLQAEVMAFINDMAAAYHWADLVICRAGALTVSEVACAGVAAIFVPLPQAIDDHQTANANWLVEQGAALLLKQSDLEQGQLASLVAPWLQNKTTLQQLAQKARRCAMDDAAEQLAQRCEQQLGRAV</sequence>
<dbReference type="EMBL" id="JAUZVZ010000012">
    <property type="protein sequence ID" value="MDP4536486.1"/>
    <property type="molecule type" value="Genomic_DNA"/>
</dbReference>
<dbReference type="Pfam" id="PF04101">
    <property type="entry name" value="Glyco_tran_28_C"/>
    <property type="match status" value="1"/>
</dbReference>
<dbReference type="PANTHER" id="PTHR21015">
    <property type="entry name" value="UDP-N-ACETYLGLUCOSAMINE--N-ACETYLMURAMYL-(PENTAPEPTIDE) PYROPHOSPHORYL-UNDECAPRENOL N-ACETYLGLUCOSAMINE TRANSFERASE 1"/>
    <property type="match status" value="1"/>
</dbReference>
<evidence type="ECO:0000256" key="6">
    <source>
        <dbReference type="ARBA" id="ARBA00022984"/>
    </source>
</evidence>
<name>A0ABT9GZN1_9GAMM</name>
<comment type="similarity">
    <text evidence="10">Belongs to the glycosyltransferase 28 family. MurG subfamily.</text>
</comment>
<keyword evidence="9 10" id="KW-0961">Cell wall biogenesis/degradation</keyword>
<keyword evidence="3 10" id="KW-0328">Glycosyltransferase</keyword>
<keyword evidence="4 10" id="KW-0808">Transferase</keyword>
<keyword evidence="6 10" id="KW-0573">Peptidoglycan synthesis</keyword>
<evidence type="ECO:0000256" key="4">
    <source>
        <dbReference type="ARBA" id="ARBA00022679"/>
    </source>
</evidence>
<keyword evidence="2 10" id="KW-0132">Cell division</keyword>
<feature type="binding site" evidence="10">
    <location>
        <position position="178"/>
    </location>
    <ligand>
        <name>UDP-N-acetyl-alpha-D-glucosamine</name>
        <dbReference type="ChEBI" id="CHEBI:57705"/>
    </ligand>
</feature>
<feature type="binding site" evidence="10">
    <location>
        <begin position="27"/>
        <end position="29"/>
    </location>
    <ligand>
        <name>UDP-N-acetyl-alpha-D-glucosamine</name>
        <dbReference type="ChEBI" id="CHEBI:57705"/>
    </ligand>
</feature>
<dbReference type="Proteomes" id="UP001231616">
    <property type="component" value="Unassembled WGS sequence"/>
</dbReference>
<protein>
    <recommendedName>
        <fullName evidence="10">UDP-N-acetylglucosamine--N-acetylmuramyl-(pentapeptide) pyrophosphoryl-undecaprenol N-acetylglucosamine transferase</fullName>
        <ecNumber evidence="10">2.4.1.227</ecNumber>
    </recommendedName>
    <alternativeName>
        <fullName evidence="10">Undecaprenyl-PP-MurNAc-pentapeptide-UDPGlcNAc GlcNAc transferase</fullName>
    </alternativeName>
</protein>
<comment type="caution">
    <text evidence="13">The sequence shown here is derived from an EMBL/GenBank/DDBJ whole genome shotgun (WGS) entry which is preliminary data.</text>
</comment>
<comment type="subcellular location">
    <subcellularLocation>
        <location evidence="10">Cell membrane</location>
        <topology evidence="10">Peripheral membrane protein</topology>
        <orientation evidence="10">Cytoplasmic side</orientation>
    </subcellularLocation>
</comment>
<dbReference type="Pfam" id="PF03033">
    <property type="entry name" value="Glyco_transf_28"/>
    <property type="match status" value="1"/>
</dbReference>
<dbReference type="EC" id="2.4.1.227" evidence="10"/>
<dbReference type="InterPro" id="IPR004276">
    <property type="entry name" value="GlycoTrans_28_N"/>
</dbReference>
<evidence type="ECO:0000256" key="9">
    <source>
        <dbReference type="ARBA" id="ARBA00023316"/>
    </source>
</evidence>
<gene>
    <name evidence="10 13" type="primary">murG</name>
    <name evidence="13" type="ORF">Q3O60_09825</name>
</gene>
<feature type="binding site" evidence="10">
    <location>
        <position position="204"/>
    </location>
    <ligand>
        <name>UDP-N-acetyl-alpha-D-glucosamine</name>
        <dbReference type="ChEBI" id="CHEBI:57705"/>
    </ligand>
</feature>
<dbReference type="SUPFAM" id="SSF53756">
    <property type="entry name" value="UDP-Glycosyltransferase/glycogen phosphorylase"/>
    <property type="match status" value="1"/>
</dbReference>
<comment type="function">
    <text evidence="10">Cell wall formation. Catalyzes the transfer of a GlcNAc subunit on undecaprenyl-pyrophosphoryl-MurNAc-pentapeptide (lipid intermediate I) to form undecaprenyl-pyrophosphoryl-MurNAc-(pentapeptide)GlcNAc (lipid intermediate II).</text>
</comment>
<accession>A0ABT9GZN1</accession>
<feature type="binding site" evidence="10">
    <location>
        <position position="306"/>
    </location>
    <ligand>
        <name>UDP-N-acetyl-alpha-D-glucosamine</name>
        <dbReference type="ChEBI" id="CHEBI:57705"/>
    </ligand>
</feature>
<evidence type="ECO:0000256" key="7">
    <source>
        <dbReference type="ARBA" id="ARBA00023136"/>
    </source>
</evidence>
<evidence type="ECO:0000256" key="3">
    <source>
        <dbReference type="ARBA" id="ARBA00022676"/>
    </source>
</evidence>
<keyword evidence="8 10" id="KW-0131">Cell cycle</keyword>
<dbReference type="CDD" id="cd03785">
    <property type="entry name" value="GT28_MurG"/>
    <property type="match status" value="1"/>
</dbReference>
<evidence type="ECO:0000313" key="14">
    <source>
        <dbReference type="Proteomes" id="UP001231616"/>
    </source>
</evidence>
<keyword evidence="5 10" id="KW-0133">Cell shape</keyword>
<dbReference type="PANTHER" id="PTHR21015:SF22">
    <property type="entry name" value="GLYCOSYLTRANSFERASE"/>
    <property type="match status" value="1"/>
</dbReference>
<dbReference type="InterPro" id="IPR006009">
    <property type="entry name" value="GlcNAc_MurG"/>
</dbReference>
<feature type="domain" description="Glycosyl transferase family 28 C-terminal" evidence="12">
    <location>
        <begin position="198"/>
        <end position="365"/>
    </location>
</feature>
<comment type="catalytic activity">
    <reaction evidence="10">
        <text>di-trans,octa-cis-undecaprenyl diphospho-N-acetyl-alpha-D-muramoyl-L-alanyl-D-glutamyl-meso-2,6-diaminopimeloyl-D-alanyl-D-alanine + UDP-N-acetyl-alpha-D-glucosamine = di-trans,octa-cis-undecaprenyl diphospho-[N-acetyl-alpha-D-glucosaminyl-(1-&gt;4)]-N-acetyl-alpha-D-muramoyl-L-alanyl-D-glutamyl-meso-2,6-diaminopimeloyl-D-alanyl-D-alanine + UDP + H(+)</text>
        <dbReference type="Rhea" id="RHEA:31227"/>
        <dbReference type="ChEBI" id="CHEBI:15378"/>
        <dbReference type="ChEBI" id="CHEBI:57705"/>
        <dbReference type="ChEBI" id="CHEBI:58223"/>
        <dbReference type="ChEBI" id="CHEBI:61387"/>
        <dbReference type="ChEBI" id="CHEBI:61388"/>
        <dbReference type="EC" id="2.4.1.227"/>
    </reaction>
</comment>
<dbReference type="Gene3D" id="3.40.50.2000">
    <property type="entry name" value="Glycogen Phosphorylase B"/>
    <property type="match status" value="2"/>
</dbReference>